<evidence type="ECO:0000313" key="3">
    <source>
        <dbReference type="EMBL" id="WAZ19495.1"/>
    </source>
</evidence>
<dbReference type="Pfam" id="PF00582">
    <property type="entry name" value="Usp"/>
    <property type="match status" value="2"/>
</dbReference>
<feature type="domain" description="UspA" evidence="2">
    <location>
        <begin position="1"/>
        <end position="136"/>
    </location>
</feature>
<dbReference type="InterPro" id="IPR014729">
    <property type="entry name" value="Rossmann-like_a/b/a_fold"/>
</dbReference>
<dbReference type="PANTHER" id="PTHR46268:SF6">
    <property type="entry name" value="UNIVERSAL STRESS PROTEIN UP12"/>
    <property type="match status" value="1"/>
</dbReference>
<evidence type="ECO:0000256" key="1">
    <source>
        <dbReference type="ARBA" id="ARBA00008791"/>
    </source>
</evidence>
<comment type="similarity">
    <text evidence="1">Belongs to the universal stress protein A family.</text>
</comment>
<dbReference type="Gene3D" id="3.40.50.620">
    <property type="entry name" value="HUPs"/>
    <property type="match status" value="2"/>
</dbReference>
<evidence type="ECO:0000259" key="2">
    <source>
        <dbReference type="Pfam" id="PF00582"/>
    </source>
</evidence>
<name>A0ABY7K6T7_9ACTN</name>
<reference evidence="3" key="1">
    <citation type="submission" date="2022-12" db="EMBL/GenBank/DDBJ databases">
        <authorList>
            <person name="Ruckert C."/>
            <person name="Busche T."/>
            <person name="Kalinowski J."/>
            <person name="Wittmann C."/>
        </authorList>
    </citation>
    <scope>NUCLEOTIDE SEQUENCE</scope>
    <source>
        <strain evidence="3">DSM 40467</strain>
    </source>
</reference>
<sequence length="291" mass="30726">MTGPVVVGLDGSPESVTAAWWAAREAVNRRLPVLLLHSWTTQPLDVPIAQEAHHKRLYGQEVLQQTSAALLHRYADLDLTTELVSAPAARALLDRAENAELLVLGSRGHGSVASFLLGSISLHVLGLAPCPAVAVRADDPAVEAGWEQPAAAEKDEIVVGVGRPEDRAADALLEFAFTTAAAHGCRVRAVTALPLSTTLLAQPGADEVEEMAGARLAETLAPWREKFPDVPVVQHIAMGPATQVLLTASAHARLTVVGRKHQTSHLTWKLGPVAHAALHHVPCPVAVVPTG</sequence>
<dbReference type="InterPro" id="IPR006015">
    <property type="entry name" value="Universal_stress_UspA"/>
</dbReference>
<proteinExistence type="inferred from homology"/>
<accession>A0ABY7K6T7</accession>
<evidence type="ECO:0000313" key="4">
    <source>
        <dbReference type="Proteomes" id="UP001164439"/>
    </source>
</evidence>
<dbReference type="SUPFAM" id="SSF52402">
    <property type="entry name" value="Adenine nucleotide alpha hydrolases-like"/>
    <property type="match status" value="2"/>
</dbReference>
<dbReference type="EMBL" id="CP114413">
    <property type="protein sequence ID" value="WAZ19495.1"/>
    <property type="molecule type" value="Genomic_DNA"/>
</dbReference>
<dbReference type="PANTHER" id="PTHR46268">
    <property type="entry name" value="STRESS RESPONSE PROTEIN NHAX"/>
    <property type="match status" value="1"/>
</dbReference>
<dbReference type="Proteomes" id="UP001164439">
    <property type="component" value="Chromosome"/>
</dbReference>
<dbReference type="PRINTS" id="PR01438">
    <property type="entry name" value="UNVRSLSTRESS"/>
</dbReference>
<gene>
    <name evidence="3" type="ORF">STRCI_000550</name>
</gene>
<dbReference type="InterPro" id="IPR006016">
    <property type="entry name" value="UspA"/>
</dbReference>
<dbReference type="RefSeq" id="WP_269657183.1">
    <property type="nucleotide sequence ID" value="NZ_CP114413.1"/>
</dbReference>
<protein>
    <submittedName>
        <fullName evidence="3">Universal stress protein</fullName>
    </submittedName>
</protein>
<organism evidence="3 4">
    <name type="scientific">Streptomyces cinnabarinus</name>
    <dbReference type="NCBI Taxonomy" id="67287"/>
    <lineage>
        <taxon>Bacteria</taxon>
        <taxon>Bacillati</taxon>
        <taxon>Actinomycetota</taxon>
        <taxon>Actinomycetes</taxon>
        <taxon>Kitasatosporales</taxon>
        <taxon>Streptomycetaceae</taxon>
        <taxon>Streptomyces</taxon>
    </lineage>
</organism>
<keyword evidence="4" id="KW-1185">Reference proteome</keyword>
<feature type="domain" description="UspA" evidence="2">
    <location>
        <begin position="157"/>
        <end position="289"/>
    </location>
</feature>